<organism evidence="2 3">
    <name type="scientific">Catenulispora yoronensis</name>
    <dbReference type="NCBI Taxonomy" id="450799"/>
    <lineage>
        <taxon>Bacteria</taxon>
        <taxon>Bacillati</taxon>
        <taxon>Actinomycetota</taxon>
        <taxon>Actinomycetes</taxon>
        <taxon>Catenulisporales</taxon>
        <taxon>Catenulisporaceae</taxon>
        <taxon>Catenulispora</taxon>
    </lineage>
</organism>
<evidence type="ECO:0000313" key="3">
    <source>
        <dbReference type="Proteomes" id="UP001500751"/>
    </source>
</evidence>
<dbReference type="RefSeq" id="WP_344667757.1">
    <property type="nucleotide sequence ID" value="NZ_BAAAQN010000028.1"/>
</dbReference>
<keyword evidence="3" id="KW-1185">Reference proteome</keyword>
<sequence length="67" mass="7579">MTNHRPASTAHGAYRGRHRKPRPTLAKFIYDRLTVPVPTRVHPAREIAIRARRSAARQRRAAGGRDA</sequence>
<comment type="caution">
    <text evidence="2">The sequence shown here is derived from an EMBL/GenBank/DDBJ whole genome shotgun (WGS) entry which is preliminary data.</text>
</comment>
<gene>
    <name evidence="2" type="ORF">GCM10009839_46540</name>
</gene>
<name>A0ABN2UKY3_9ACTN</name>
<reference evidence="2 3" key="1">
    <citation type="journal article" date="2019" name="Int. J. Syst. Evol. Microbiol.">
        <title>The Global Catalogue of Microorganisms (GCM) 10K type strain sequencing project: providing services to taxonomists for standard genome sequencing and annotation.</title>
        <authorList>
            <consortium name="The Broad Institute Genomics Platform"/>
            <consortium name="The Broad Institute Genome Sequencing Center for Infectious Disease"/>
            <person name="Wu L."/>
            <person name="Ma J."/>
        </authorList>
    </citation>
    <scope>NUCLEOTIDE SEQUENCE [LARGE SCALE GENOMIC DNA]</scope>
    <source>
        <strain evidence="2 3">JCM 16014</strain>
    </source>
</reference>
<feature type="region of interest" description="Disordered" evidence="1">
    <location>
        <begin position="1"/>
        <end position="22"/>
    </location>
</feature>
<accession>A0ABN2UKY3</accession>
<protein>
    <submittedName>
        <fullName evidence="2">Uncharacterized protein</fullName>
    </submittedName>
</protein>
<dbReference type="Proteomes" id="UP001500751">
    <property type="component" value="Unassembled WGS sequence"/>
</dbReference>
<proteinExistence type="predicted"/>
<evidence type="ECO:0000256" key="1">
    <source>
        <dbReference type="SAM" id="MobiDB-lite"/>
    </source>
</evidence>
<evidence type="ECO:0000313" key="2">
    <source>
        <dbReference type="EMBL" id="GAA2039317.1"/>
    </source>
</evidence>
<dbReference type="EMBL" id="BAAAQN010000028">
    <property type="protein sequence ID" value="GAA2039317.1"/>
    <property type="molecule type" value="Genomic_DNA"/>
</dbReference>